<proteinExistence type="predicted"/>
<dbReference type="AlphaFoldDB" id="A0A0G3BU19"/>
<dbReference type="KEGG" id="pbh:AAW51_4832"/>
<dbReference type="EMBL" id="CP011371">
    <property type="protein sequence ID" value="AKJ31523.1"/>
    <property type="molecule type" value="Genomic_DNA"/>
</dbReference>
<dbReference type="RefSeq" id="WP_157360018.1">
    <property type="nucleotide sequence ID" value="NZ_CP011371.1"/>
</dbReference>
<protein>
    <submittedName>
        <fullName evidence="1">Uncharacterized protein</fullName>
    </submittedName>
</protein>
<sequence>MSDRMSRNEWIERCAARMLAQQVAMQSHEALDLALQVWSEVQGGVDPEQAADRQLAPRAAEAFAPA</sequence>
<gene>
    <name evidence="1" type="ORF">AAW51_4832</name>
</gene>
<keyword evidence="2" id="KW-1185">Reference proteome</keyword>
<evidence type="ECO:0000313" key="2">
    <source>
        <dbReference type="Proteomes" id="UP000035352"/>
    </source>
</evidence>
<organism evidence="1 2">
    <name type="scientific">Caldimonas brevitalea</name>
    <dbReference type="NCBI Taxonomy" id="413882"/>
    <lineage>
        <taxon>Bacteria</taxon>
        <taxon>Pseudomonadati</taxon>
        <taxon>Pseudomonadota</taxon>
        <taxon>Betaproteobacteria</taxon>
        <taxon>Burkholderiales</taxon>
        <taxon>Sphaerotilaceae</taxon>
        <taxon>Caldimonas</taxon>
    </lineage>
</organism>
<accession>A0A0G3BU19</accession>
<reference evidence="1 2" key="1">
    <citation type="submission" date="2015-05" db="EMBL/GenBank/DDBJ databases">
        <authorList>
            <person name="Tang B."/>
            <person name="Yu Y."/>
        </authorList>
    </citation>
    <scope>NUCLEOTIDE SEQUENCE [LARGE SCALE GENOMIC DNA]</scope>
    <source>
        <strain evidence="1 2">DSM 7029</strain>
    </source>
</reference>
<dbReference type="Proteomes" id="UP000035352">
    <property type="component" value="Chromosome"/>
</dbReference>
<name>A0A0G3BU19_9BURK</name>
<evidence type="ECO:0000313" key="1">
    <source>
        <dbReference type="EMBL" id="AKJ31523.1"/>
    </source>
</evidence>